<keyword evidence="1" id="KW-0805">Transcription regulation</keyword>
<evidence type="ECO:0000256" key="2">
    <source>
        <dbReference type="ARBA" id="ARBA00023125"/>
    </source>
</evidence>
<dbReference type="InterPro" id="IPR050109">
    <property type="entry name" value="HTH-type_TetR-like_transc_reg"/>
</dbReference>
<dbReference type="Gene3D" id="1.10.357.10">
    <property type="entry name" value="Tetracycline Repressor, domain 2"/>
    <property type="match status" value="1"/>
</dbReference>
<protein>
    <submittedName>
        <fullName evidence="6">TetR/AcrR family transcriptional regulator</fullName>
    </submittedName>
</protein>
<evidence type="ECO:0000256" key="3">
    <source>
        <dbReference type="ARBA" id="ARBA00023163"/>
    </source>
</evidence>
<dbReference type="Proteomes" id="UP001556118">
    <property type="component" value="Unassembled WGS sequence"/>
</dbReference>
<keyword evidence="3" id="KW-0804">Transcription</keyword>
<accession>A0ABV3RE47</accession>
<dbReference type="EMBL" id="JBFNXR010000052">
    <property type="protein sequence ID" value="MEW9856371.1"/>
    <property type="molecule type" value="Genomic_DNA"/>
</dbReference>
<evidence type="ECO:0000313" key="6">
    <source>
        <dbReference type="EMBL" id="MEW9856371.1"/>
    </source>
</evidence>
<comment type="caution">
    <text evidence="6">The sequence shown here is derived from an EMBL/GenBank/DDBJ whole genome shotgun (WGS) entry which is preliminary data.</text>
</comment>
<dbReference type="Pfam" id="PF14246">
    <property type="entry name" value="TetR_C_7"/>
    <property type="match status" value="1"/>
</dbReference>
<dbReference type="RefSeq" id="WP_367774801.1">
    <property type="nucleotide sequence ID" value="NZ_JBFNXR010000052.1"/>
</dbReference>
<keyword evidence="2 4" id="KW-0238">DNA-binding</keyword>
<dbReference type="PANTHER" id="PTHR30055">
    <property type="entry name" value="HTH-TYPE TRANSCRIPTIONAL REGULATOR RUTR"/>
    <property type="match status" value="1"/>
</dbReference>
<evidence type="ECO:0000256" key="4">
    <source>
        <dbReference type="PROSITE-ProRule" id="PRU00335"/>
    </source>
</evidence>
<gene>
    <name evidence="6" type="ORF">ABUH87_14630</name>
</gene>
<dbReference type="InterPro" id="IPR039536">
    <property type="entry name" value="TetR_C_Proteobacteria"/>
</dbReference>
<dbReference type="Pfam" id="PF00440">
    <property type="entry name" value="TetR_N"/>
    <property type="match status" value="1"/>
</dbReference>
<evidence type="ECO:0000259" key="5">
    <source>
        <dbReference type="PROSITE" id="PS50977"/>
    </source>
</evidence>
<keyword evidence="7" id="KW-1185">Reference proteome</keyword>
<dbReference type="PANTHER" id="PTHR30055:SF234">
    <property type="entry name" value="HTH-TYPE TRANSCRIPTIONAL REGULATOR BETI"/>
    <property type="match status" value="1"/>
</dbReference>
<evidence type="ECO:0000313" key="7">
    <source>
        <dbReference type="Proteomes" id="UP001556118"/>
    </source>
</evidence>
<dbReference type="SUPFAM" id="SSF46689">
    <property type="entry name" value="Homeodomain-like"/>
    <property type="match status" value="1"/>
</dbReference>
<dbReference type="InterPro" id="IPR009057">
    <property type="entry name" value="Homeodomain-like_sf"/>
</dbReference>
<reference evidence="6 7" key="1">
    <citation type="submission" date="2024-06" db="EMBL/GenBank/DDBJ databases">
        <title>Novosphingobium rhizovicinus M1R2S20.</title>
        <authorList>
            <person name="Sun J.-Q."/>
        </authorList>
    </citation>
    <scope>NUCLEOTIDE SEQUENCE [LARGE SCALE GENOMIC DNA]</scope>
    <source>
        <strain evidence="6 7">M1R2S20</strain>
    </source>
</reference>
<organism evidence="6 7">
    <name type="scientific">Novosphingobium rhizovicinum</name>
    <dbReference type="NCBI Taxonomy" id="3228928"/>
    <lineage>
        <taxon>Bacteria</taxon>
        <taxon>Pseudomonadati</taxon>
        <taxon>Pseudomonadota</taxon>
        <taxon>Alphaproteobacteria</taxon>
        <taxon>Sphingomonadales</taxon>
        <taxon>Sphingomonadaceae</taxon>
        <taxon>Novosphingobium</taxon>
    </lineage>
</organism>
<name>A0ABV3RE47_9SPHN</name>
<proteinExistence type="predicted"/>
<sequence>MVVATRQRGRPRLEEAAEIDNLLVDTALREFIAKGFDKASMRSIAAAANVHRSTLLGRFPSKESLFRAIMTQQIERMAAATSLESQGKPDLRRGLVAYANRALVYSLEGDYLHINRLIYASASRFPAVAAAAKRSTAVGVAQISEFISRCAEADGIPCKAPEKVAECFTLLLRGWYAYAILSEQPVTPKEREAWVDQMVAILIDGRSGW</sequence>
<evidence type="ECO:0000256" key="1">
    <source>
        <dbReference type="ARBA" id="ARBA00023015"/>
    </source>
</evidence>
<dbReference type="PROSITE" id="PS50977">
    <property type="entry name" value="HTH_TETR_2"/>
    <property type="match status" value="1"/>
</dbReference>
<feature type="DNA-binding region" description="H-T-H motif" evidence="4">
    <location>
        <begin position="40"/>
        <end position="59"/>
    </location>
</feature>
<feature type="domain" description="HTH tetR-type" evidence="5">
    <location>
        <begin position="17"/>
        <end position="77"/>
    </location>
</feature>
<dbReference type="InterPro" id="IPR001647">
    <property type="entry name" value="HTH_TetR"/>
</dbReference>